<name>H8WH99_CAEBR</name>
<protein>
    <submittedName>
        <fullName evidence="2">Protein CBG24569</fullName>
    </submittedName>
</protein>
<dbReference type="eggNOG" id="KOG0694">
    <property type="taxonomic scope" value="Eukaryota"/>
</dbReference>
<dbReference type="RefSeq" id="XP_002648362.1">
    <property type="nucleotide sequence ID" value="XM_002648316.1"/>
</dbReference>
<sequence length="182" mass="21248">MGNVATRKRPGCHHTARSDENEEEEDGPARKRLRIAENHTENEYQKLAFKSRLQKLKNCRPHLKRRTYKVEEGEIGMPTGVLIPESHCLPTFSCLCVSIAHHHFLILIMIRVRRHLRSDEMICSPILVLRYPDSLWTTTTTMKNLKLRIEKNLLFHGLSIFSCLNSQQEVSSMRRVLFWNAN</sequence>
<dbReference type="CTD" id="8590365"/>
<proteinExistence type="predicted"/>
<accession>H8WH99</accession>
<reference evidence="2 3" key="1">
    <citation type="journal article" date="2003" name="PLoS Biol.">
        <title>The genome sequence of Caenorhabditis briggsae: a platform for comparative genomics.</title>
        <authorList>
            <person name="Stein L.D."/>
            <person name="Bao Z."/>
            <person name="Blasiar D."/>
            <person name="Blumenthal T."/>
            <person name="Brent M.R."/>
            <person name="Chen N."/>
            <person name="Chinwalla A."/>
            <person name="Clarke L."/>
            <person name="Clee C."/>
            <person name="Coghlan A."/>
            <person name="Coulson A."/>
            <person name="D'Eustachio P."/>
            <person name="Fitch D.H."/>
            <person name="Fulton L.A."/>
            <person name="Fulton R.E."/>
            <person name="Griffiths-Jones S."/>
            <person name="Harris T.W."/>
            <person name="Hillier L.W."/>
            <person name="Kamath R."/>
            <person name="Kuwabara P.E."/>
            <person name="Mardis E.R."/>
            <person name="Marra M.A."/>
            <person name="Miner T.L."/>
            <person name="Minx P."/>
            <person name="Mullikin J.C."/>
            <person name="Plumb R.W."/>
            <person name="Rogers J."/>
            <person name="Schein J.E."/>
            <person name="Sohrmann M."/>
            <person name="Spieth J."/>
            <person name="Stajich J.E."/>
            <person name="Wei C."/>
            <person name="Willey D."/>
            <person name="Wilson R.K."/>
            <person name="Durbin R."/>
            <person name="Waterston R.H."/>
        </authorList>
    </citation>
    <scope>NUCLEOTIDE SEQUENCE [LARGE SCALE GENOMIC DNA]</scope>
    <source>
        <strain evidence="2 3">AF16</strain>
    </source>
</reference>
<reference evidence="2 3" key="2">
    <citation type="journal article" date="2011" name="PLoS Genet.">
        <title>Caenorhabditis briggsae recombinant inbred line genotypes reveal inter-strain incompatibility and the evolution of recombination.</title>
        <authorList>
            <person name="Ross J.A."/>
            <person name="Koboldt D.C."/>
            <person name="Staisch J.E."/>
            <person name="Chamberlin H.M."/>
            <person name="Gupta B.P."/>
            <person name="Miller R.D."/>
            <person name="Baird S.E."/>
            <person name="Haag E.S."/>
        </authorList>
    </citation>
    <scope>NUCLEOTIDE SEQUENCE [LARGE SCALE GENOMIC DNA]</scope>
    <source>
        <strain evidence="2 3">AF16</strain>
    </source>
</reference>
<evidence type="ECO:0000313" key="4">
    <source>
        <dbReference type="WormBase" id="CBG24569"/>
    </source>
</evidence>
<gene>
    <name evidence="2 4" type="ORF">CBG24569</name>
    <name evidence="2" type="ORF">CBG_24569</name>
</gene>
<feature type="compositionally biased region" description="Basic residues" evidence="1">
    <location>
        <begin position="1"/>
        <end position="15"/>
    </location>
</feature>
<organism evidence="2 3">
    <name type="scientific">Caenorhabditis briggsae</name>
    <dbReference type="NCBI Taxonomy" id="6238"/>
    <lineage>
        <taxon>Eukaryota</taxon>
        <taxon>Metazoa</taxon>
        <taxon>Ecdysozoa</taxon>
        <taxon>Nematoda</taxon>
        <taxon>Chromadorea</taxon>
        <taxon>Rhabditida</taxon>
        <taxon>Rhabditina</taxon>
        <taxon>Rhabditomorpha</taxon>
        <taxon>Rhabditoidea</taxon>
        <taxon>Rhabditidae</taxon>
        <taxon>Peloderinae</taxon>
        <taxon>Caenorhabditis</taxon>
    </lineage>
</organism>
<dbReference type="GeneID" id="8590365"/>
<dbReference type="AlphaFoldDB" id="H8WH99"/>
<dbReference type="KEGG" id="cbr:CBG_24569"/>
<feature type="region of interest" description="Disordered" evidence="1">
    <location>
        <begin position="1"/>
        <end position="30"/>
    </location>
</feature>
<evidence type="ECO:0000256" key="1">
    <source>
        <dbReference type="SAM" id="MobiDB-lite"/>
    </source>
</evidence>
<evidence type="ECO:0000313" key="3">
    <source>
        <dbReference type="Proteomes" id="UP000008549"/>
    </source>
</evidence>
<dbReference type="STRING" id="6238.H8WH99"/>
<evidence type="ECO:0000313" key="2">
    <source>
        <dbReference type="EMBL" id="CCG58611.1"/>
    </source>
</evidence>
<dbReference type="EMBL" id="HE601454">
    <property type="protein sequence ID" value="CCG58611.1"/>
    <property type="molecule type" value="Genomic_DNA"/>
</dbReference>
<dbReference type="Proteomes" id="UP000008549">
    <property type="component" value="Unassembled WGS sequence"/>
</dbReference>
<keyword evidence="3" id="KW-1185">Reference proteome</keyword>
<dbReference type="WormBase" id="CBG24569">
    <property type="protein sequence ID" value="CBP45989"/>
    <property type="gene ID" value="WBGene00042648"/>
</dbReference>